<keyword evidence="2" id="KW-1185">Reference proteome</keyword>
<evidence type="ECO:0000313" key="2">
    <source>
        <dbReference type="Proteomes" id="UP000194841"/>
    </source>
</evidence>
<dbReference type="EMBL" id="MWPV01000002">
    <property type="protein sequence ID" value="OUL58226.1"/>
    <property type="molecule type" value="Genomic_DNA"/>
</dbReference>
<protein>
    <submittedName>
        <fullName evidence="1">Uncharacterized protein</fullName>
    </submittedName>
</protein>
<sequence>MIVGGVIIMKTSQAHLIFKLTGISFLTLFSLHLLSSEYTDWTQKLACQAKCDSLGFGKCVYLSHSQTQHKEEQCRCQAKEVVFLVLN</sequence>
<reference evidence="1 2" key="1">
    <citation type="submission" date="2017-02" db="EMBL/GenBank/DDBJ databases">
        <title>Pseudoalteromonas ulvae TC14 Genome.</title>
        <authorList>
            <person name="Molmeret M."/>
        </authorList>
    </citation>
    <scope>NUCLEOTIDE SEQUENCE [LARGE SCALE GENOMIC DNA]</scope>
    <source>
        <strain evidence="1">TC14</strain>
    </source>
</reference>
<gene>
    <name evidence="1" type="ORF">B1199_07690</name>
</gene>
<comment type="caution">
    <text evidence="1">The sequence shown here is derived from an EMBL/GenBank/DDBJ whole genome shotgun (WGS) entry which is preliminary data.</text>
</comment>
<accession>A0A244CRX2</accession>
<proteinExistence type="predicted"/>
<name>A0A244CRX2_PSEDV</name>
<dbReference type="Proteomes" id="UP000194841">
    <property type="component" value="Unassembled WGS sequence"/>
</dbReference>
<organism evidence="1 2">
    <name type="scientific">Pseudoalteromonas ulvae</name>
    <dbReference type="NCBI Taxonomy" id="107327"/>
    <lineage>
        <taxon>Bacteria</taxon>
        <taxon>Pseudomonadati</taxon>
        <taxon>Pseudomonadota</taxon>
        <taxon>Gammaproteobacteria</taxon>
        <taxon>Alteromonadales</taxon>
        <taxon>Pseudoalteromonadaceae</taxon>
        <taxon>Pseudoalteromonas</taxon>
    </lineage>
</organism>
<dbReference type="AlphaFoldDB" id="A0A244CRX2"/>
<evidence type="ECO:0000313" key="1">
    <source>
        <dbReference type="EMBL" id="OUL58226.1"/>
    </source>
</evidence>